<dbReference type="PROSITE" id="PS50088">
    <property type="entry name" value="ANK_REPEAT"/>
    <property type="match status" value="1"/>
</dbReference>
<dbReference type="AlphaFoldDB" id="A0AAV9GX43"/>
<evidence type="ECO:0000313" key="5">
    <source>
        <dbReference type="Proteomes" id="UP001321760"/>
    </source>
</evidence>
<keyword evidence="5" id="KW-1185">Reference proteome</keyword>
<dbReference type="PANTHER" id="PTHR24198:SF165">
    <property type="entry name" value="ANKYRIN REPEAT-CONTAINING PROTEIN-RELATED"/>
    <property type="match status" value="1"/>
</dbReference>
<gene>
    <name evidence="4" type="ORF">QBC34DRAFT_397718</name>
</gene>
<dbReference type="InterPro" id="IPR036770">
    <property type="entry name" value="Ankyrin_rpt-contain_sf"/>
</dbReference>
<proteinExistence type="predicted"/>
<evidence type="ECO:0000256" key="2">
    <source>
        <dbReference type="ARBA" id="ARBA00023043"/>
    </source>
</evidence>
<organism evidence="4 5">
    <name type="scientific">Podospora aff. communis PSN243</name>
    <dbReference type="NCBI Taxonomy" id="3040156"/>
    <lineage>
        <taxon>Eukaryota</taxon>
        <taxon>Fungi</taxon>
        <taxon>Dikarya</taxon>
        <taxon>Ascomycota</taxon>
        <taxon>Pezizomycotina</taxon>
        <taxon>Sordariomycetes</taxon>
        <taxon>Sordariomycetidae</taxon>
        <taxon>Sordariales</taxon>
        <taxon>Podosporaceae</taxon>
        <taxon>Podospora</taxon>
    </lineage>
</organism>
<reference evidence="4" key="1">
    <citation type="journal article" date="2023" name="Mol. Phylogenet. Evol.">
        <title>Genome-scale phylogeny and comparative genomics of the fungal order Sordariales.</title>
        <authorList>
            <person name="Hensen N."/>
            <person name="Bonometti L."/>
            <person name="Westerberg I."/>
            <person name="Brannstrom I.O."/>
            <person name="Guillou S."/>
            <person name="Cros-Aarteil S."/>
            <person name="Calhoun S."/>
            <person name="Haridas S."/>
            <person name="Kuo A."/>
            <person name="Mondo S."/>
            <person name="Pangilinan J."/>
            <person name="Riley R."/>
            <person name="LaButti K."/>
            <person name="Andreopoulos B."/>
            <person name="Lipzen A."/>
            <person name="Chen C."/>
            <person name="Yan M."/>
            <person name="Daum C."/>
            <person name="Ng V."/>
            <person name="Clum A."/>
            <person name="Steindorff A."/>
            <person name="Ohm R.A."/>
            <person name="Martin F."/>
            <person name="Silar P."/>
            <person name="Natvig D.O."/>
            <person name="Lalanne C."/>
            <person name="Gautier V."/>
            <person name="Ament-Velasquez S.L."/>
            <person name="Kruys A."/>
            <person name="Hutchinson M.I."/>
            <person name="Powell A.J."/>
            <person name="Barry K."/>
            <person name="Miller A.N."/>
            <person name="Grigoriev I.V."/>
            <person name="Debuchy R."/>
            <person name="Gladieux P."/>
            <person name="Hiltunen Thoren M."/>
            <person name="Johannesson H."/>
        </authorList>
    </citation>
    <scope>NUCLEOTIDE SEQUENCE</scope>
    <source>
        <strain evidence="4">PSN243</strain>
    </source>
</reference>
<keyword evidence="1" id="KW-0677">Repeat</keyword>
<comment type="caution">
    <text evidence="4">The sequence shown here is derived from an EMBL/GenBank/DDBJ whole genome shotgun (WGS) entry which is preliminary data.</text>
</comment>
<dbReference type="EMBL" id="MU865923">
    <property type="protein sequence ID" value="KAK4452499.1"/>
    <property type="molecule type" value="Genomic_DNA"/>
</dbReference>
<dbReference type="PANTHER" id="PTHR24198">
    <property type="entry name" value="ANKYRIN REPEAT AND PROTEIN KINASE DOMAIN-CONTAINING PROTEIN"/>
    <property type="match status" value="1"/>
</dbReference>
<dbReference type="Proteomes" id="UP001321760">
    <property type="component" value="Unassembled WGS sequence"/>
</dbReference>
<dbReference type="SMART" id="SM00248">
    <property type="entry name" value="ANK"/>
    <property type="match status" value="4"/>
</dbReference>
<evidence type="ECO:0000256" key="3">
    <source>
        <dbReference type="PROSITE-ProRule" id="PRU00023"/>
    </source>
</evidence>
<dbReference type="SUPFAM" id="SSF48403">
    <property type="entry name" value="Ankyrin repeat"/>
    <property type="match status" value="1"/>
</dbReference>
<evidence type="ECO:0000313" key="4">
    <source>
        <dbReference type="EMBL" id="KAK4452499.1"/>
    </source>
</evidence>
<dbReference type="InterPro" id="IPR002110">
    <property type="entry name" value="Ankyrin_rpt"/>
</dbReference>
<protein>
    <recommendedName>
        <fullName evidence="6">Fungal N-terminal domain-containing protein</fullName>
    </recommendedName>
</protein>
<keyword evidence="2 3" id="KW-0040">ANK repeat</keyword>
<reference evidence="4" key="2">
    <citation type="submission" date="2023-05" db="EMBL/GenBank/DDBJ databases">
        <authorList>
            <consortium name="Lawrence Berkeley National Laboratory"/>
            <person name="Steindorff A."/>
            <person name="Hensen N."/>
            <person name="Bonometti L."/>
            <person name="Westerberg I."/>
            <person name="Brannstrom I.O."/>
            <person name="Guillou S."/>
            <person name="Cros-Aarteil S."/>
            <person name="Calhoun S."/>
            <person name="Haridas S."/>
            <person name="Kuo A."/>
            <person name="Mondo S."/>
            <person name="Pangilinan J."/>
            <person name="Riley R."/>
            <person name="Labutti K."/>
            <person name="Andreopoulos B."/>
            <person name="Lipzen A."/>
            <person name="Chen C."/>
            <person name="Yanf M."/>
            <person name="Daum C."/>
            <person name="Ng V."/>
            <person name="Clum A."/>
            <person name="Ohm R."/>
            <person name="Martin F."/>
            <person name="Silar P."/>
            <person name="Natvig D."/>
            <person name="Lalanne C."/>
            <person name="Gautier V."/>
            <person name="Ament-Velasquez S.L."/>
            <person name="Kruys A."/>
            <person name="Hutchinson M.I."/>
            <person name="Powell A.J."/>
            <person name="Barry K."/>
            <person name="Miller A.N."/>
            <person name="Grigoriev I.V."/>
            <person name="Debuchy R."/>
            <person name="Gladieux P."/>
            <person name="Thoren M.H."/>
            <person name="Johannesson H."/>
        </authorList>
    </citation>
    <scope>NUCLEOTIDE SEQUENCE</scope>
    <source>
        <strain evidence="4">PSN243</strain>
    </source>
</reference>
<accession>A0AAV9GX43</accession>
<dbReference type="Pfam" id="PF12796">
    <property type="entry name" value="Ank_2"/>
    <property type="match status" value="1"/>
</dbReference>
<feature type="repeat" description="ANK" evidence="3">
    <location>
        <begin position="511"/>
        <end position="543"/>
    </location>
</feature>
<evidence type="ECO:0000256" key="1">
    <source>
        <dbReference type="ARBA" id="ARBA00022737"/>
    </source>
</evidence>
<dbReference type="PROSITE" id="PS50297">
    <property type="entry name" value="ANK_REP_REGION"/>
    <property type="match status" value="1"/>
</dbReference>
<sequence>MAEIIGVVAGLVSLSIQIVDTAKKLKTRFAAVKGLPETIDKVEQNLEFLSFFLDRVENQNRCRAVAASIDHELILKHCFADYSAICDGLRRLERRLEKMRSRSSFWGLQVRAGGAVVTEMESLDQMERRAHHHITLAMLALLDNKMTASMAQIPALQRESVQDNAPDEQVFPSAEMAISSVLQRPRIAYCAVKHCHCSCHATNTFWAFHYTPLGAILRACDHEGCNARRWQFSMRIQLSRLGIPVSMVVGGEFITGVAGMSIKPVFGCMRRVVKATSAGFRTLARLENGDMDVDEAKETFGQLHRSDPTFQLHVNPQGRTYLQELIRGGPWGEYGHQFDLQLDLLALFVKDFHNTSGINTSEFMLEAAGWGSESAHWAIVDKLVSLGESFDDLDDPLFNEWPEPCVPRLSPFEMYGQPSLEAHDPFYLDFIARIVERNQFFGGTHPLHQAVYQRDGTLVRQWVQKLGPKIDTIRNFLGQTPVHGALAPELCDILNVLLSHAPALVDMADNWGLTPLMYAVALGYTQSASLLIKNGANFTQRSQWKHLDFIGCAFQWDQEDLLWTLLPDIETRSDGSDEHLYVWAQLAEQTITVADWLATPGKEKWISQFWENCLSEPYLDSRLDMVFGESNSALGHLVRTPDTSQRLFDSGFRRHNHRNASGEHCLFSAVKSLNGPLVSLLLAAGTRADIQDNRGRTCLHKLLKKHVGRIVNPRIHEALAAFAIVRLLLESAPQRPVGSITDNCHCPCSENGHIASDQLTAEFEDSIFVHATSPLWLVEYICILEDAGQTEEARESILSQLRLWRFSKLGIPHYRTCRCFGREEEEDRPWDTIKDERKVETLEVEMVELRQLPLSGLKAQLALRMRESYDALKVTRAIEEEERRRARRAKRSGCQKPSDPLPLPNLVIDEDNDQILTSLDLILGNPEFLEDFWDDGLENCSAEPVQILHEYLDYVALDARRQNQCGSDRKYAPIRCRLEWISLILVTMDLPGYSVFFEDWKQARMSGGHESMV</sequence>
<evidence type="ECO:0008006" key="6">
    <source>
        <dbReference type="Google" id="ProtNLM"/>
    </source>
</evidence>
<dbReference type="Gene3D" id="1.25.40.20">
    <property type="entry name" value="Ankyrin repeat-containing domain"/>
    <property type="match status" value="2"/>
</dbReference>
<name>A0AAV9GX43_9PEZI</name>